<keyword evidence="9 13" id="KW-0443">Lipid metabolism</keyword>
<evidence type="ECO:0000256" key="12">
    <source>
        <dbReference type="ARBA" id="ARBA00023239"/>
    </source>
</evidence>
<feature type="domain" description="Mvd1 C-terminal" evidence="15">
    <location>
        <begin position="196"/>
        <end position="373"/>
    </location>
</feature>
<dbReference type="Gene3D" id="3.30.70.890">
    <property type="entry name" value="GHMP kinase, C-terminal domain"/>
    <property type="match status" value="1"/>
</dbReference>
<evidence type="ECO:0000256" key="9">
    <source>
        <dbReference type="ARBA" id="ARBA00023098"/>
    </source>
</evidence>
<dbReference type="EMBL" id="KE561047">
    <property type="protein sequence ID" value="EPZ33708.1"/>
    <property type="molecule type" value="Genomic_DNA"/>
</dbReference>
<keyword evidence="5 13" id="KW-0547">Nucleotide-binding</keyword>
<dbReference type="Proteomes" id="UP000030755">
    <property type="component" value="Unassembled WGS sequence"/>
</dbReference>
<evidence type="ECO:0000259" key="15">
    <source>
        <dbReference type="Pfam" id="PF18376"/>
    </source>
</evidence>
<evidence type="ECO:0000313" key="18">
    <source>
        <dbReference type="Proteomes" id="UP000030755"/>
    </source>
</evidence>
<comment type="pathway">
    <text evidence="1 14">Isoprenoid biosynthesis; isopentenyl diphosphate biosynthesis via mevalonate pathway; isopentenyl diphosphate from (R)-mevalonate: step 3/3.</text>
</comment>
<keyword evidence="4 14" id="KW-0444">Lipid biosynthesis</keyword>
<dbReference type="InterPro" id="IPR041431">
    <property type="entry name" value="Mvd1_C"/>
</dbReference>
<evidence type="ECO:0000256" key="3">
    <source>
        <dbReference type="ARBA" id="ARBA00012296"/>
    </source>
</evidence>
<dbReference type="AlphaFoldDB" id="A0A075ATW9"/>
<dbReference type="GO" id="GO:0019287">
    <property type="term" value="P:isopentenyl diphosphate biosynthetic process, mevalonate pathway"/>
    <property type="evidence" value="ECO:0007669"/>
    <property type="project" value="UniProtKB-UniRule"/>
</dbReference>
<dbReference type="GO" id="GO:0005829">
    <property type="term" value="C:cytosol"/>
    <property type="evidence" value="ECO:0007669"/>
    <property type="project" value="InterPro"/>
</dbReference>
<dbReference type="GO" id="GO:0006696">
    <property type="term" value="P:ergosterol biosynthetic process"/>
    <property type="evidence" value="ECO:0007669"/>
    <property type="project" value="EnsemblFungi"/>
</dbReference>
<evidence type="ECO:0000256" key="6">
    <source>
        <dbReference type="ARBA" id="ARBA00022840"/>
    </source>
</evidence>
<dbReference type="InterPro" id="IPR020568">
    <property type="entry name" value="Ribosomal_Su5_D2-typ_SF"/>
</dbReference>
<dbReference type="PANTHER" id="PTHR10977:SF3">
    <property type="entry name" value="DIPHOSPHOMEVALONATE DECARBOXYLASE"/>
    <property type="match status" value="1"/>
</dbReference>
<evidence type="ECO:0000256" key="1">
    <source>
        <dbReference type="ARBA" id="ARBA00005055"/>
    </source>
</evidence>
<evidence type="ECO:0000256" key="8">
    <source>
        <dbReference type="ARBA" id="ARBA00023011"/>
    </source>
</evidence>
<dbReference type="PIRSF" id="PIRSF015950">
    <property type="entry name" value="Mev_P_decrbx"/>
    <property type="match status" value="1"/>
</dbReference>
<evidence type="ECO:0000256" key="13">
    <source>
        <dbReference type="PIRNR" id="PIRNR015950"/>
    </source>
</evidence>
<comment type="catalytic activity">
    <reaction evidence="13 14">
        <text>(R)-5-diphosphomevalonate + ATP = isopentenyl diphosphate + ADP + phosphate + CO2</text>
        <dbReference type="Rhea" id="RHEA:23732"/>
        <dbReference type="ChEBI" id="CHEBI:16526"/>
        <dbReference type="ChEBI" id="CHEBI:30616"/>
        <dbReference type="ChEBI" id="CHEBI:43474"/>
        <dbReference type="ChEBI" id="CHEBI:57557"/>
        <dbReference type="ChEBI" id="CHEBI:128769"/>
        <dbReference type="ChEBI" id="CHEBI:456216"/>
        <dbReference type="EC" id="4.1.1.33"/>
    </reaction>
</comment>
<keyword evidence="6 13" id="KW-0067">ATP-binding</keyword>
<evidence type="ECO:0000313" key="17">
    <source>
        <dbReference type="EMBL" id="EPZ33708.1"/>
    </source>
</evidence>
<gene>
    <name evidence="17" type="ORF">O9G_000484</name>
</gene>
<dbReference type="Pfam" id="PF22700">
    <property type="entry name" value="MVD-like_N"/>
    <property type="match status" value="1"/>
</dbReference>
<dbReference type="SUPFAM" id="SSF54211">
    <property type="entry name" value="Ribosomal protein S5 domain 2-like"/>
    <property type="match status" value="1"/>
</dbReference>
<dbReference type="Gene3D" id="3.30.230.10">
    <property type="match status" value="1"/>
</dbReference>
<evidence type="ECO:0000256" key="7">
    <source>
        <dbReference type="ARBA" id="ARBA00022955"/>
    </source>
</evidence>
<dbReference type="PANTHER" id="PTHR10977">
    <property type="entry name" value="DIPHOSPHOMEVALONATE DECARBOXYLASE"/>
    <property type="match status" value="1"/>
</dbReference>
<sequence length="379" mass="42170">MKITCQSPVNIAVIKYWGKENVELNLPTNGSISVTLSMEHIKTITCVESNEQIKQDSLVLNGELVEIPGRMKLVIDKMRNIAIRCGNRQIKYKSESPLESPADPRHFITIKSRNTFPTAAGLASSASGYSCLVYCLSLLYHLDAYLTRTELSEFARLGSGSSCRSLFPGLVEWHLGDSSSTSVADSICDSWEDLDILVCIVKSEKKKVGSTVGMQQTVKSSALFKHRVEGMPAKLETMKRAIIAKDFETFANLTMADSNQFHAVCLDTFPPIIYLNEDSRWFIEFVHEYNRMAGETAVAYTFDAGPNPVLYMRSKYTGDVVRLLKQLVDVTKFKSIRDFNECVTIVNELGENIPKTNIPVEIIHAKCGAGPSLCKEEGI</sequence>
<dbReference type="UniPathway" id="UPA00057">
    <property type="reaction ID" value="UER00100"/>
</dbReference>
<evidence type="ECO:0000256" key="10">
    <source>
        <dbReference type="ARBA" id="ARBA00023166"/>
    </source>
</evidence>
<dbReference type="OMA" id="LTLHAMM"/>
<evidence type="ECO:0000256" key="2">
    <source>
        <dbReference type="ARBA" id="ARBA00008831"/>
    </source>
</evidence>
<dbReference type="InterPro" id="IPR014721">
    <property type="entry name" value="Ribsml_uS5_D2-typ_fold_subgr"/>
</dbReference>
<proteinExistence type="inferred from homology"/>
<organism evidence="17 18">
    <name type="scientific">Rozella allomycis (strain CSF55)</name>
    <dbReference type="NCBI Taxonomy" id="988480"/>
    <lineage>
        <taxon>Eukaryota</taxon>
        <taxon>Fungi</taxon>
        <taxon>Fungi incertae sedis</taxon>
        <taxon>Cryptomycota</taxon>
        <taxon>Cryptomycota incertae sedis</taxon>
        <taxon>Rozella</taxon>
    </lineage>
</organism>
<dbReference type="GO" id="GO:0005840">
    <property type="term" value="C:ribosome"/>
    <property type="evidence" value="ECO:0007669"/>
    <property type="project" value="UniProtKB-KW"/>
</dbReference>
<protein>
    <recommendedName>
        <fullName evidence="3 13">Diphosphomevalonate decarboxylase</fullName>
        <ecNumber evidence="3 13">4.1.1.33</ecNumber>
    </recommendedName>
</protein>
<dbReference type="GO" id="GO:0004163">
    <property type="term" value="F:diphosphomevalonate decarboxylase activity"/>
    <property type="evidence" value="ECO:0007669"/>
    <property type="project" value="UniProtKB-UniRule"/>
</dbReference>
<keyword evidence="8 14" id="KW-0756">Sterol biosynthesis</keyword>
<dbReference type="Pfam" id="PF18376">
    <property type="entry name" value="MDD_C"/>
    <property type="match status" value="1"/>
</dbReference>
<keyword evidence="18" id="KW-1185">Reference proteome</keyword>
<evidence type="ECO:0000256" key="14">
    <source>
        <dbReference type="RuleBase" id="RU363086"/>
    </source>
</evidence>
<keyword evidence="17" id="KW-0687">Ribonucleoprotein</keyword>
<dbReference type="NCBIfam" id="TIGR01240">
    <property type="entry name" value="mevDPdecarb"/>
    <property type="match status" value="1"/>
</dbReference>
<keyword evidence="17" id="KW-0689">Ribosomal protein</keyword>
<evidence type="ECO:0000256" key="5">
    <source>
        <dbReference type="ARBA" id="ARBA00022741"/>
    </source>
</evidence>
<evidence type="ECO:0000256" key="11">
    <source>
        <dbReference type="ARBA" id="ARBA00023221"/>
    </source>
</evidence>
<dbReference type="STRING" id="988480.A0A075ATW9"/>
<feature type="domain" description="Diphosphomevalonate decarboxylase-like N-terminal" evidence="16">
    <location>
        <begin position="8"/>
        <end position="184"/>
    </location>
</feature>
<dbReference type="EC" id="4.1.1.33" evidence="3 13"/>
<dbReference type="OrthoDB" id="10253702at2759"/>
<dbReference type="InterPro" id="IPR036554">
    <property type="entry name" value="GHMP_kinase_C_sf"/>
</dbReference>
<dbReference type="InterPro" id="IPR029765">
    <property type="entry name" value="Mev_diP_decarb"/>
</dbReference>
<dbReference type="GO" id="GO:0005524">
    <property type="term" value="F:ATP binding"/>
    <property type="evidence" value="ECO:0007669"/>
    <property type="project" value="UniProtKB-UniRule"/>
</dbReference>
<evidence type="ECO:0000259" key="16">
    <source>
        <dbReference type="Pfam" id="PF22700"/>
    </source>
</evidence>
<evidence type="ECO:0000256" key="4">
    <source>
        <dbReference type="ARBA" id="ARBA00022516"/>
    </source>
</evidence>
<dbReference type="HOGENOM" id="CLU_040369_4_2_1"/>
<name>A0A075ATW9_ROZAC</name>
<dbReference type="InterPro" id="IPR053859">
    <property type="entry name" value="MVD-like_N"/>
</dbReference>
<keyword evidence="12 13" id="KW-0456">Lyase</keyword>
<keyword evidence="7 14" id="KW-0752">Steroid biosynthesis</keyword>
<keyword evidence="10 14" id="KW-1207">Sterol metabolism</keyword>
<keyword evidence="11 14" id="KW-0753">Steroid metabolism</keyword>
<comment type="similarity">
    <text evidence="2 13 14">Belongs to the diphosphomevalonate decarboxylase family.</text>
</comment>
<dbReference type="InterPro" id="IPR005935">
    <property type="entry name" value="Mev_decarb"/>
</dbReference>
<accession>A0A075ATW9</accession>
<reference evidence="17 18" key="1">
    <citation type="journal article" date="2013" name="Curr. Biol.">
        <title>Shared signatures of parasitism and phylogenomics unite Cryptomycota and microsporidia.</title>
        <authorList>
            <person name="James T.Y."/>
            <person name="Pelin A."/>
            <person name="Bonen L."/>
            <person name="Ahrendt S."/>
            <person name="Sain D."/>
            <person name="Corradi N."/>
            <person name="Stajich J.E."/>
        </authorList>
    </citation>
    <scope>NUCLEOTIDE SEQUENCE [LARGE SCALE GENOMIC DNA]</scope>
    <source>
        <strain evidence="17 18">CSF55</strain>
    </source>
</reference>
<dbReference type="SUPFAM" id="SSF55060">
    <property type="entry name" value="GHMP Kinase, C-terminal domain"/>
    <property type="match status" value="1"/>
</dbReference>